<proteinExistence type="predicted"/>
<evidence type="ECO:0000256" key="1">
    <source>
        <dbReference type="ARBA" id="ARBA00023002"/>
    </source>
</evidence>
<evidence type="ECO:0000313" key="3">
    <source>
        <dbReference type="EMBL" id="OXA90032.1"/>
    </source>
</evidence>
<dbReference type="Proteomes" id="UP000198345">
    <property type="component" value="Unassembled WGS sequence"/>
</dbReference>
<dbReference type="GO" id="GO:0009055">
    <property type="term" value="F:electron transfer activity"/>
    <property type="evidence" value="ECO:0007669"/>
    <property type="project" value="TreeGrafter"/>
</dbReference>
<sequence length="179" mass="21085">MVSSKILIIVIHPDLENSVVNKRWINELKKYPEKYVVHNLYNVYPNGQIDVKKEQELVEGFDKIIFQFPFFWFNCPPLFKQWLDEVLLYGWAFGSNSGYKLGSKKIALAISAAIDKDDYHPSGKYKYTMEHLLAPFELTFDYIKADYRPAFILYGLEFHATEERIENSAQQYLDYLSTF</sequence>
<dbReference type="PANTHER" id="PTHR47307">
    <property type="entry name" value="GLUTATHIONE-REGULATED POTASSIUM-EFFLUX SYSTEM ANCILLARY PROTEIN KEFG"/>
    <property type="match status" value="1"/>
</dbReference>
<evidence type="ECO:0000259" key="2">
    <source>
        <dbReference type="Pfam" id="PF02525"/>
    </source>
</evidence>
<comment type="caution">
    <text evidence="3">The sequence shown here is derived from an EMBL/GenBank/DDBJ whole genome shotgun (WGS) entry which is preliminary data.</text>
</comment>
<protein>
    <submittedName>
        <fullName evidence="3">NAD(P)H oxidoreductase</fullName>
    </submittedName>
</protein>
<dbReference type="AlphaFoldDB" id="A0A226H746"/>
<accession>A0A226H746</accession>
<dbReference type="Gene3D" id="3.40.50.360">
    <property type="match status" value="1"/>
</dbReference>
<keyword evidence="1" id="KW-0560">Oxidoreductase</keyword>
<dbReference type="Pfam" id="PF02525">
    <property type="entry name" value="Flavodoxin_2"/>
    <property type="match status" value="1"/>
</dbReference>
<dbReference type="InterPro" id="IPR046980">
    <property type="entry name" value="KefG/KefF"/>
</dbReference>
<reference evidence="3 4" key="1">
    <citation type="submission" date="2016-11" db="EMBL/GenBank/DDBJ databases">
        <title>Whole genomes of Flavobacteriaceae.</title>
        <authorList>
            <person name="Stine C."/>
            <person name="Li C."/>
            <person name="Tadesse D."/>
        </authorList>
    </citation>
    <scope>NUCLEOTIDE SEQUENCE [LARGE SCALE GENOMIC DNA]</scope>
    <source>
        <strain evidence="3 4">DSM 18292</strain>
    </source>
</reference>
<dbReference type="PANTHER" id="PTHR47307:SF1">
    <property type="entry name" value="GLUTATHIONE-REGULATED POTASSIUM-EFFLUX SYSTEM ANCILLARY PROTEIN KEFG"/>
    <property type="match status" value="1"/>
</dbReference>
<dbReference type="InterPro" id="IPR003680">
    <property type="entry name" value="Flavodoxin_fold"/>
</dbReference>
<dbReference type="InterPro" id="IPR029039">
    <property type="entry name" value="Flavoprotein-like_sf"/>
</dbReference>
<feature type="domain" description="Flavodoxin-like fold" evidence="2">
    <location>
        <begin position="4"/>
        <end position="175"/>
    </location>
</feature>
<dbReference type="GO" id="GO:0003955">
    <property type="term" value="F:NAD(P)H dehydrogenase (quinone) activity"/>
    <property type="evidence" value="ECO:0007669"/>
    <property type="project" value="TreeGrafter"/>
</dbReference>
<organism evidence="3 4">
    <name type="scientific">Flavobacterium hercynium</name>
    <dbReference type="NCBI Taxonomy" id="387094"/>
    <lineage>
        <taxon>Bacteria</taxon>
        <taxon>Pseudomonadati</taxon>
        <taxon>Bacteroidota</taxon>
        <taxon>Flavobacteriia</taxon>
        <taxon>Flavobacteriales</taxon>
        <taxon>Flavobacteriaceae</taxon>
        <taxon>Flavobacterium</taxon>
    </lineage>
</organism>
<keyword evidence="4" id="KW-1185">Reference proteome</keyword>
<dbReference type="EMBL" id="MUGW01000026">
    <property type="protein sequence ID" value="OXA90032.1"/>
    <property type="molecule type" value="Genomic_DNA"/>
</dbReference>
<evidence type="ECO:0000313" key="4">
    <source>
        <dbReference type="Proteomes" id="UP000198345"/>
    </source>
</evidence>
<gene>
    <name evidence="3" type="ORF">B0A66_13595</name>
</gene>
<dbReference type="OrthoDB" id="652200at2"/>
<dbReference type="GO" id="GO:0010181">
    <property type="term" value="F:FMN binding"/>
    <property type="evidence" value="ECO:0007669"/>
    <property type="project" value="TreeGrafter"/>
</dbReference>
<dbReference type="RefSeq" id="WP_089050386.1">
    <property type="nucleotide sequence ID" value="NZ_FXTV01000004.1"/>
</dbReference>
<dbReference type="SUPFAM" id="SSF52218">
    <property type="entry name" value="Flavoproteins"/>
    <property type="match status" value="1"/>
</dbReference>
<name>A0A226H746_9FLAO</name>